<gene>
    <name evidence="2" type="ORF">METZ01_LOCUS392749</name>
</gene>
<dbReference type="AlphaFoldDB" id="A0A382V1I0"/>
<name>A0A382V1I0_9ZZZZ</name>
<protein>
    <submittedName>
        <fullName evidence="2">Uncharacterized protein</fullName>
    </submittedName>
</protein>
<reference evidence="2" key="1">
    <citation type="submission" date="2018-05" db="EMBL/GenBank/DDBJ databases">
        <authorList>
            <person name="Lanie J.A."/>
            <person name="Ng W.-L."/>
            <person name="Kazmierczak K.M."/>
            <person name="Andrzejewski T.M."/>
            <person name="Davidsen T.M."/>
            <person name="Wayne K.J."/>
            <person name="Tettelin H."/>
            <person name="Glass J.I."/>
            <person name="Rusch D."/>
            <person name="Podicherti R."/>
            <person name="Tsui H.-C.T."/>
            <person name="Winkler M.E."/>
        </authorList>
    </citation>
    <scope>NUCLEOTIDE SEQUENCE</scope>
</reference>
<sequence length="50" mass="5224">MGLLGQIGRKLPDERSLALPVPMNGSHTSDTKNALPGEPTNEPISQANIG</sequence>
<accession>A0A382V1I0</accession>
<dbReference type="EMBL" id="UINC01148166">
    <property type="protein sequence ID" value="SVD39895.1"/>
    <property type="molecule type" value="Genomic_DNA"/>
</dbReference>
<feature type="region of interest" description="Disordered" evidence="1">
    <location>
        <begin position="1"/>
        <end position="50"/>
    </location>
</feature>
<evidence type="ECO:0000313" key="2">
    <source>
        <dbReference type="EMBL" id="SVD39895.1"/>
    </source>
</evidence>
<evidence type="ECO:0000256" key="1">
    <source>
        <dbReference type="SAM" id="MobiDB-lite"/>
    </source>
</evidence>
<organism evidence="2">
    <name type="scientific">marine metagenome</name>
    <dbReference type="NCBI Taxonomy" id="408172"/>
    <lineage>
        <taxon>unclassified sequences</taxon>
        <taxon>metagenomes</taxon>
        <taxon>ecological metagenomes</taxon>
    </lineage>
</organism>
<proteinExistence type="predicted"/>